<comment type="caution">
    <text evidence="2">The sequence shown here is derived from an EMBL/GenBank/DDBJ whole genome shotgun (WGS) entry which is preliminary data.</text>
</comment>
<feature type="region of interest" description="Disordered" evidence="1">
    <location>
        <begin position="87"/>
        <end position="107"/>
    </location>
</feature>
<gene>
    <name evidence="2" type="ORF">F3Y22_tig00006613pilonHSYRG00059</name>
</gene>
<dbReference type="EMBL" id="VEPZ02000352">
    <property type="protein sequence ID" value="KAE8726574.1"/>
    <property type="molecule type" value="Genomic_DNA"/>
</dbReference>
<name>A0A6A3CD97_HIBSY</name>
<reference evidence="2" key="1">
    <citation type="submission" date="2019-09" db="EMBL/GenBank/DDBJ databases">
        <title>Draft genome information of white flower Hibiscus syriacus.</title>
        <authorList>
            <person name="Kim Y.-M."/>
        </authorList>
    </citation>
    <scope>NUCLEOTIDE SEQUENCE [LARGE SCALE GENOMIC DNA]</scope>
    <source>
        <strain evidence="2">YM2019G1</strain>
    </source>
</reference>
<dbReference type="Proteomes" id="UP000436088">
    <property type="component" value="Unassembled WGS sequence"/>
</dbReference>
<accession>A0A6A3CD97</accession>
<dbReference type="InterPro" id="IPR025322">
    <property type="entry name" value="PADRE_dom"/>
</dbReference>
<evidence type="ECO:0000313" key="3">
    <source>
        <dbReference type="Proteomes" id="UP000436088"/>
    </source>
</evidence>
<evidence type="ECO:0000256" key="1">
    <source>
        <dbReference type="SAM" id="MobiDB-lite"/>
    </source>
</evidence>
<proteinExistence type="predicted"/>
<protein>
    <submittedName>
        <fullName evidence="2">Uncharacterized protein</fullName>
    </submittedName>
</protein>
<dbReference type="Pfam" id="PF14009">
    <property type="entry name" value="PADRE"/>
    <property type="match status" value="1"/>
</dbReference>
<dbReference type="AlphaFoldDB" id="A0A6A3CD97"/>
<evidence type="ECO:0000313" key="2">
    <source>
        <dbReference type="EMBL" id="KAE8726574.1"/>
    </source>
</evidence>
<sequence>MQLLVHRRSSSGGAVRVVFPDGNLRIYRKPLKAADLMVENPGQFVYFLLPVDLPYSVLTQEEMKHATFNIGKLITDFCIFPFEAKTAPQSSAGDGVDGSDERFSKQGSWKPALKTILETPSL</sequence>
<organism evidence="2 3">
    <name type="scientific">Hibiscus syriacus</name>
    <name type="common">Rose of Sharon</name>
    <dbReference type="NCBI Taxonomy" id="106335"/>
    <lineage>
        <taxon>Eukaryota</taxon>
        <taxon>Viridiplantae</taxon>
        <taxon>Streptophyta</taxon>
        <taxon>Embryophyta</taxon>
        <taxon>Tracheophyta</taxon>
        <taxon>Spermatophyta</taxon>
        <taxon>Magnoliopsida</taxon>
        <taxon>eudicotyledons</taxon>
        <taxon>Gunneridae</taxon>
        <taxon>Pentapetalae</taxon>
        <taxon>rosids</taxon>
        <taxon>malvids</taxon>
        <taxon>Malvales</taxon>
        <taxon>Malvaceae</taxon>
        <taxon>Malvoideae</taxon>
        <taxon>Hibiscus</taxon>
    </lineage>
</organism>
<keyword evidence="3" id="KW-1185">Reference proteome</keyword>